<sequence>MTTQEVIHYRTDFWKTAPQKFRKDCDKKLKEGWRLVSSTITDAFLGRAKQITAIYEKD</sequence>
<proteinExistence type="predicted"/>
<keyword evidence="2" id="KW-1185">Reference proteome</keyword>
<organism evidence="1 2">
    <name type="scientific">Ktedonospora formicarum</name>
    <dbReference type="NCBI Taxonomy" id="2778364"/>
    <lineage>
        <taxon>Bacteria</taxon>
        <taxon>Bacillati</taxon>
        <taxon>Chloroflexota</taxon>
        <taxon>Ktedonobacteria</taxon>
        <taxon>Ktedonobacterales</taxon>
        <taxon>Ktedonobacteraceae</taxon>
        <taxon>Ktedonospora</taxon>
    </lineage>
</organism>
<dbReference type="AlphaFoldDB" id="A0A8J3HUX8"/>
<name>A0A8J3HUX8_9CHLR</name>
<reference evidence="1" key="1">
    <citation type="submission" date="2020-10" db="EMBL/GenBank/DDBJ databases">
        <title>Taxonomic study of unclassified bacteria belonging to the class Ktedonobacteria.</title>
        <authorList>
            <person name="Yabe S."/>
            <person name="Wang C.M."/>
            <person name="Zheng Y."/>
            <person name="Sakai Y."/>
            <person name="Cavaletti L."/>
            <person name="Monciardini P."/>
            <person name="Donadio S."/>
        </authorList>
    </citation>
    <scope>NUCLEOTIDE SEQUENCE</scope>
    <source>
        <strain evidence="1">SOSP1-1</strain>
    </source>
</reference>
<gene>
    <name evidence="1" type="ORF">KSX_26700</name>
</gene>
<accession>A0A8J3HUX8</accession>
<evidence type="ECO:0008006" key="3">
    <source>
        <dbReference type="Google" id="ProtNLM"/>
    </source>
</evidence>
<dbReference type="EMBL" id="BNJF01000001">
    <property type="protein sequence ID" value="GHO44507.1"/>
    <property type="molecule type" value="Genomic_DNA"/>
</dbReference>
<evidence type="ECO:0000313" key="1">
    <source>
        <dbReference type="EMBL" id="GHO44507.1"/>
    </source>
</evidence>
<dbReference type="Proteomes" id="UP000612362">
    <property type="component" value="Unassembled WGS sequence"/>
</dbReference>
<protein>
    <recommendedName>
        <fullName evidence="3">DUF4177 domain-containing protein</fullName>
    </recommendedName>
</protein>
<comment type="caution">
    <text evidence="1">The sequence shown here is derived from an EMBL/GenBank/DDBJ whole genome shotgun (WGS) entry which is preliminary data.</text>
</comment>
<dbReference type="RefSeq" id="WP_220193894.1">
    <property type="nucleotide sequence ID" value="NZ_BNJF01000001.1"/>
</dbReference>
<evidence type="ECO:0000313" key="2">
    <source>
        <dbReference type="Proteomes" id="UP000612362"/>
    </source>
</evidence>